<feature type="domain" description="KIB1-4 beta-propeller" evidence="2">
    <location>
        <begin position="143"/>
        <end position="383"/>
    </location>
</feature>
<dbReference type="PANTHER" id="PTHR33165">
    <property type="entry name" value="F-BOX DOMAIN CONTAINING PROTEIN-LIKE-RELATED"/>
    <property type="match status" value="1"/>
</dbReference>
<dbReference type="AlphaFoldDB" id="A0A835KV49"/>
<accession>A0A835KV49</accession>
<proteinExistence type="predicted"/>
<dbReference type="InterPro" id="IPR004217">
    <property type="entry name" value="Tim10-like"/>
</dbReference>
<dbReference type="EMBL" id="JACEFO010000112">
    <property type="protein sequence ID" value="KAF8780865.1"/>
    <property type="molecule type" value="Genomic_DNA"/>
</dbReference>
<evidence type="ECO:0000313" key="4">
    <source>
        <dbReference type="Proteomes" id="UP000636709"/>
    </source>
</evidence>
<reference evidence="3" key="1">
    <citation type="submission" date="2020-07" db="EMBL/GenBank/DDBJ databases">
        <title>Genome sequence and genetic diversity analysis of an under-domesticated orphan crop, white fonio (Digitaria exilis).</title>
        <authorList>
            <person name="Bennetzen J.L."/>
            <person name="Chen S."/>
            <person name="Ma X."/>
            <person name="Wang X."/>
            <person name="Yssel A.E.J."/>
            <person name="Chaluvadi S.R."/>
            <person name="Johnson M."/>
            <person name="Gangashetty P."/>
            <person name="Hamidou F."/>
            <person name="Sanogo M.D."/>
            <person name="Zwaenepoel A."/>
            <person name="Wallace J."/>
            <person name="Van De Peer Y."/>
            <person name="Van Deynze A."/>
        </authorList>
    </citation>
    <scope>NUCLEOTIDE SEQUENCE</scope>
    <source>
        <tissue evidence="3">Leaves</tissue>
    </source>
</reference>
<comment type="caution">
    <text evidence="3">The sequence shown here is derived from an EMBL/GenBank/DDBJ whole genome shotgun (WGS) entry which is preliminary data.</text>
</comment>
<dbReference type="InterPro" id="IPR005174">
    <property type="entry name" value="KIB1-4_b-propeller"/>
</dbReference>
<keyword evidence="4" id="KW-1185">Reference proteome</keyword>
<dbReference type="PANTHER" id="PTHR33165:SF72">
    <property type="entry name" value="F-BOX DOMAIN-CONTAINING PROTEIN"/>
    <property type="match status" value="1"/>
</dbReference>
<protein>
    <submittedName>
        <fullName evidence="3">Uncharacterized protein</fullName>
    </submittedName>
</protein>
<dbReference type="Proteomes" id="UP000636709">
    <property type="component" value="Unassembled WGS sequence"/>
</dbReference>
<organism evidence="3 4">
    <name type="scientific">Digitaria exilis</name>
    <dbReference type="NCBI Taxonomy" id="1010633"/>
    <lineage>
        <taxon>Eukaryota</taxon>
        <taxon>Viridiplantae</taxon>
        <taxon>Streptophyta</taxon>
        <taxon>Embryophyta</taxon>
        <taxon>Tracheophyta</taxon>
        <taxon>Spermatophyta</taxon>
        <taxon>Magnoliopsida</taxon>
        <taxon>Liliopsida</taxon>
        <taxon>Poales</taxon>
        <taxon>Poaceae</taxon>
        <taxon>PACMAD clade</taxon>
        <taxon>Panicoideae</taxon>
        <taxon>Panicodae</taxon>
        <taxon>Paniceae</taxon>
        <taxon>Anthephorinae</taxon>
        <taxon>Digitaria</taxon>
    </lineage>
</organism>
<dbReference type="Pfam" id="PF03478">
    <property type="entry name" value="Beta-prop_KIB1-4"/>
    <property type="match status" value="1"/>
</dbReference>
<dbReference type="OrthoDB" id="604128at2759"/>
<dbReference type="Gene3D" id="1.10.287.810">
    <property type="entry name" value="Mitochondrial import inner membrane translocase subunit tim13 like domains"/>
    <property type="match status" value="1"/>
</dbReference>
<evidence type="ECO:0000259" key="2">
    <source>
        <dbReference type="Pfam" id="PF03478"/>
    </source>
</evidence>
<gene>
    <name evidence="3" type="ORF">HU200_000818</name>
</gene>
<dbReference type="InterPro" id="IPR035427">
    <property type="entry name" value="Tim10-like_dom_sf"/>
</dbReference>
<evidence type="ECO:0000313" key="3">
    <source>
        <dbReference type="EMBL" id="KAF8780865.1"/>
    </source>
</evidence>
<sequence>MAAIRDLDNSPEQAKLRQFLEQEKEQLMAKQMVSKLTSVCWDKCVTGTPGSKFSPGETACLSNCARRFLDMSMILAKRLIAERLLDEDVTEYIVFRAVCTQWRSSTPSPRDPTLAVRRFHPRGWVALCEGTGVRPVDAESITFFHTSTGRVRRVHLWELQGQRIVGFTDGLILLLDTGTAVVRVLHPFTRRLPHLAGFFHRVLSKQAWFKMDSFVWLKAAVCAASSSSIAVVIWFPNMPVVICAEPRSKDWIILHVNIQFTNTLPFGGRLYGVTQVGRQLVQVYPLHEHANAVVAEVPTHLGHPRSCRYYLVESMGAMLVAVLHKISCETFNAFTLFKVDLCRQELSRVTSLGDRTLFLSHDRCLSVSAKDLPSIASNCIYFAMPKTCKSVTVHSLEDGSFETLLTSCLENNKPTTMTPMFVKPYTLAEHLLTYCHHREWTRGLMFHEFYFIPTCWIRLRKRIAVQDSEVVVPGCVDRLTT</sequence>
<dbReference type="SUPFAM" id="SSF144122">
    <property type="entry name" value="Tim10-like"/>
    <property type="match status" value="1"/>
</dbReference>
<feature type="domain" description="Tim10-like" evidence="1">
    <location>
        <begin position="18"/>
        <end position="80"/>
    </location>
</feature>
<name>A0A835KV49_9POAL</name>
<evidence type="ECO:0000259" key="1">
    <source>
        <dbReference type="Pfam" id="PF02953"/>
    </source>
</evidence>
<dbReference type="Pfam" id="PF02953">
    <property type="entry name" value="zf-Tim10_DDP"/>
    <property type="match status" value="1"/>
</dbReference>